<keyword evidence="13" id="KW-1185">Reference proteome</keyword>
<comment type="function">
    <text evidence="7">Catalyzes the addition of meso-diaminopimelic acid to the nucleotide precursor UDP-N-acetylmuramoyl-L-alanyl-D-glutamate (UMAG) in the biosynthesis of bacterial cell-wall peptidoglycan.</text>
</comment>
<feature type="short sequence motif" description="Meso-diaminopimelate recognition motif" evidence="7">
    <location>
        <begin position="423"/>
        <end position="426"/>
    </location>
</feature>
<dbReference type="SUPFAM" id="SSF53623">
    <property type="entry name" value="MurD-like peptide ligases, catalytic domain"/>
    <property type="match status" value="1"/>
</dbReference>
<feature type="binding site" evidence="7">
    <location>
        <position position="191"/>
    </location>
    <ligand>
        <name>UDP-N-acetyl-alpha-D-muramoyl-L-alanyl-D-glutamate</name>
        <dbReference type="ChEBI" id="CHEBI:83900"/>
    </ligand>
</feature>
<protein>
    <recommendedName>
        <fullName evidence="7">UDP-N-acetylmuramoyl-L-alanyl-D-glutamate--2,6-diaminopimelate ligase</fullName>
        <ecNumber evidence="7">6.3.2.13</ecNumber>
    </recommendedName>
    <alternativeName>
        <fullName evidence="7">Meso-A2pm-adding enzyme</fullName>
    </alternativeName>
    <alternativeName>
        <fullName evidence="7">Meso-diaminopimelate-adding enzyme</fullName>
    </alternativeName>
    <alternativeName>
        <fullName evidence="7">UDP-MurNAc-L-Ala-D-Glu:meso-diaminopimelate ligase</fullName>
    </alternativeName>
    <alternativeName>
        <fullName evidence="7">UDP-MurNAc-tripeptide synthetase</fullName>
    </alternativeName>
    <alternativeName>
        <fullName evidence="7">UDP-N-acetylmuramyl-tripeptide synthetase</fullName>
    </alternativeName>
</protein>
<gene>
    <name evidence="7" type="primary">murE</name>
    <name evidence="12" type="ORF">ACFOGJ_11650</name>
</gene>
<keyword evidence="7" id="KW-0460">Magnesium</keyword>
<evidence type="ECO:0000259" key="11">
    <source>
        <dbReference type="Pfam" id="PF08245"/>
    </source>
</evidence>
<dbReference type="NCBIfam" id="NF001126">
    <property type="entry name" value="PRK00139.1-4"/>
    <property type="match status" value="1"/>
</dbReference>
<comment type="similarity">
    <text evidence="1 7">Belongs to the MurCDEF family. MurE subfamily.</text>
</comment>
<feature type="modified residue" description="N6-carboxylysine" evidence="7">
    <location>
        <position position="231"/>
    </location>
</feature>
<evidence type="ECO:0000313" key="13">
    <source>
        <dbReference type="Proteomes" id="UP001595528"/>
    </source>
</evidence>
<dbReference type="EC" id="6.3.2.13" evidence="7"/>
<dbReference type="Proteomes" id="UP001595528">
    <property type="component" value="Unassembled WGS sequence"/>
</dbReference>
<evidence type="ECO:0000259" key="10">
    <source>
        <dbReference type="Pfam" id="PF02875"/>
    </source>
</evidence>
<keyword evidence="7" id="KW-0067">ATP-binding</keyword>
<dbReference type="PANTHER" id="PTHR23135">
    <property type="entry name" value="MUR LIGASE FAMILY MEMBER"/>
    <property type="match status" value="1"/>
</dbReference>
<comment type="cofactor">
    <cofactor evidence="7">
        <name>Mg(2+)</name>
        <dbReference type="ChEBI" id="CHEBI:18420"/>
    </cofactor>
</comment>
<evidence type="ECO:0000256" key="5">
    <source>
        <dbReference type="ARBA" id="ARBA00023306"/>
    </source>
</evidence>
<evidence type="ECO:0000256" key="8">
    <source>
        <dbReference type="RuleBase" id="RU004135"/>
    </source>
</evidence>
<evidence type="ECO:0000256" key="2">
    <source>
        <dbReference type="ARBA" id="ARBA00022618"/>
    </source>
</evidence>
<dbReference type="RefSeq" id="WP_379900454.1">
    <property type="nucleotide sequence ID" value="NZ_JBHRTR010000025.1"/>
</dbReference>
<comment type="caution">
    <text evidence="12">The sequence shown here is derived from an EMBL/GenBank/DDBJ whole genome shotgun (WGS) entry which is preliminary data.</text>
</comment>
<evidence type="ECO:0000313" key="12">
    <source>
        <dbReference type="EMBL" id="MFC3227890.1"/>
    </source>
</evidence>
<dbReference type="GO" id="GO:0008765">
    <property type="term" value="F:UDP-N-acetylmuramoylalanyl-D-glutamate-2,6-diaminopimelate ligase activity"/>
    <property type="evidence" value="ECO:0007669"/>
    <property type="project" value="UniProtKB-EC"/>
</dbReference>
<accession>A0ABV7KZS0</accession>
<evidence type="ECO:0000256" key="3">
    <source>
        <dbReference type="ARBA" id="ARBA00022960"/>
    </source>
</evidence>
<keyword evidence="6 7" id="KW-0961">Cell wall biogenesis/degradation</keyword>
<feature type="domain" description="Mur ligase central" evidence="11">
    <location>
        <begin position="117"/>
        <end position="325"/>
    </location>
</feature>
<keyword evidence="3 7" id="KW-0133">Cell shape</keyword>
<dbReference type="InterPro" id="IPR036565">
    <property type="entry name" value="Mur-like_cat_sf"/>
</dbReference>
<keyword evidence="7 12" id="KW-0436">Ligase</keyword>
<sequence>MRLTDLIAGRAAEMQGCQLRLPAGADAAALQITGLTADSREVRPGFLFAAIAGLRQDGACFIPEALRRGAVAILSAPDAGAAVPEGTAWLADPAPRRRLALLAARFFGRQPARVVAVTGTNGKTSTAVFAQGIWGALGHAAASLGTLGLLGVALPADAAVPAMTTPDPVALHRGLAALADAGCDRLAMEASSHGLEQYRLDGVAVRAAAFTNLTRDHLDYHGSMAAYRDAKLRLFDSLLAGDGTAVADLDATGGIADAVAGIAGQRGQRMLRYGTAPAADLRIAALRPRSDGMDLSLDLFGSRHDLALHLVGAFQVRNALAALGLVIGAEPDLEPADGAAALERLTGVPGRMQKVAVAGDRAVFIDYAHTPDALRTVLAAARPHCSGRLHLVFGAGGDRDPGKRPLMGAAAAELADAVIVTDDNPRSEPPAAIRAQILAAAPEAREIGEREAAIAAALDDMAPGDLLVVAGKGHESGQILADRVLPFDDADVTRRLAGQRGWQVMS</sequence>
<dbReference type="InterPro" id="IPR013221">
    <property type="entry name" value="Mur_ligase_cen"/>
</dbReference>
<keyword evidence="2 7" id="KW-0132">Cell division</keyword>
<evidence type="ECO:0000256" key="7">
    <source>
        <dbReference type="HAMAP-Rule" id="MF_00208"/>
    </source>
</evidence>
<comment type="PTM">
    <text evidence="7">Carboxylation is probably crucial for Mg(2+) binding and, consequently, for the gamma-phosphate positioning of ATP.</text>
</comment>
<keyword evidence="5 7" id="KW-0131">Cell cycle</keyword>
<dbReference type="Pfam" id="PF01225">
    <property type="entry name" value="Mur_ligase"/>
    <property type="match status" value="1"/>
</dbReference>
<feature type="domain" description="Mur ligase C-terminal" evidence="10">
    <location>
        <begin position="350"/>
        <end position="473"/>
    </location>
</feature>
<comment type="caution">
    <text evidence="7">Lacks conserved residue(s) required for the propagation of feature annotation.</text>
</comment>
<feature type="binding site" evidence="7">
    <location>
        <position position="199"/>
    </location>
    <ligand>
        <name>UDP-N-acetyl-alpha-D-muramoyl-L-alanyl-D-glutamate</name>
        <dbReference type="ChEBI" id="CHEBI:83900"/>
    </ligand>
</feature>
<keyword evidence="7" id="KW-0547">Nucleotide-binding</keyword>
<feature type="binding site" evidence="7">
    <location>
        <position position="39"/>
    </location>
    <ligand>
        <name>UDP-N-acetyl-alpha-D-muramoyl-L-alanyl-D-glutamate</name>
        <dbReference type="ChEBI" id="CHEBI:83900"/>
    </ligand>
</feature>
<dbReference type="InterPro" id="IPR005761">
    <property type="entry name" value="UDP-N-AcMur-Glu-dNH2Pim_ligase"/>
</dbReference>
<comment type="subcellular location">
    <subcellularLocation>
        <location evidence="7 8">Cytoplasm</location>
    </subcellularLocation>
</comment>
<dbReference type="NCBIfam" id="TIGR01085">
    <property type="entry name" value="murE"/>
    <property type="match status" value="1"/>
</dbReference>
<dbReference type="HAMAP" id="MF_00208">
    <property type="entry name" value="MurE"/>
    <property type="match status" value="1"/>
</dbReference>
<feature type="binding site" evidence="7">
    <location>
        <begin position="423"/>
        <end position="426"/>
    </location>
    <ligand>
        <name>meso-2,6-diaminopimelate</name>
        <dbReference type="ChEBI" id="CHEBI:57791"/>
    </ligand>
</feature>
<dbReference type="Pfam" id="PF08245">
    <property type="entry name" value="Mur_ligase_M"/>
    <property type="match status" value="1"/>
</dbReference>
<evidence type="ECO:0000256" key="6">
    <source>
        <dbReference type="ARBA" id="ARBA00023316"/>
    </source>
</evidence>
<feature type="binding site" evidence="7">
    <location>
        <position position="475"/>
    </location>
    <ligand>
        <name>meso-2,6-diaminopimelate</name>
        <dbReference type="ChEBI" id="CHEBI:57791"/>
    </ligand>
</feature>
<evidence type="ECO:0000259" key="9">
    <source>
        <dbReference type="Pfam" id="PF01225"/>
    </source>
</evidence>
<reference evidence="13" key="1">
    <citation type="journal article" date="2019" name="Int. J. Syst. Evol. Microbiol.">
        <title>The Global Catalogue of Microorganisms (GCM) 10K type strain sequencing project: providing services to taxonomists for standard genome sequencing and annotation.</title>
        <authorList>
            <consortium name="The Broad Institute Genomics Platform"/>
            <consortium name="The Broad Institute Genome Sequencing Center for Infectious Disease"/>
            <person name="Wu L."/>
            <person name="Ma J."/>
        </authorList>
    </citation>
    <scope>NUCLEOTIDE SEQUENCE [LARGE SCALE GENOMIC DNA]</scope>
    <source>
        <strain evidence="13">KCTC 42964</strain>
    </source>
</reference>
<organism evidence="12 13">
    <name type="scientific">Marinibaculum pumilum</name>
    <dbReference type="NCBI Taxonomy" id="1766165"/>
    <lineage>
        <taxon>Bacteria</taxon>
        <taxon>Pseudomonadati</taxon>
        <taxon>Pseudomonadota</taxon>
        <taxon>Alphaproteobacteria</taxon>
        <taxon>Rhodospirillales</taxon>
        <taxon>Rhodospirillaceae</taxon>
        <taxon>Marinibaculum</taxon>
    </lineage>
</organism>
<dbReference type="InterPro" id="IPR004101">
    <property type="entry name" value="Mur_ligase_C"/>
</dbReference>
<dbReference type="Pfam" id="PF02875">
    <property type="entry name" value="Mur_ligase_C"/>
    <property type="match status" value="1"/>
</dbReference>
<dbReference type="EMBL" id="JBHRTR010000025">
    <property type="protein sequence ID" value="MFC3227890.1"/>
    <property type="molecule type" value="Genomic_DNA"/>
</dbReference>
<dbReference type="SUPFAM" id="SSF63418">
    <property type="entry name" value="MurE/MurF N-terminal domain"/>
    <property type="match status" value="1"/>
</dbReference>
<keyword evidence="7" id="KW-0963">Cytoplasm</keyword>
<comment type="pathway">
    <text evidence="7 8">Cell wall biogenesis; peptidoglycan biosynthesis.</text>
</comment>
<dbReference type="Gene3D" id="3.40.1390.10">
    <property type="entry name" value="MurE/MurF, N-terminal domain"/>
    <property type="match status" value="1"/>
</dbReference>
<feature type="binding site" evidence="7">
    <location>
        <position position="197"/>
    </location>
    <ligand>
        <name>UDP-N-acetyl-alpha-D-muramoyl-L-alanyl-D-glutamate</name>
        <dbReference type="ChEBI" id="CHEBI:83900"/>
    </ligand>
</feature>
<proteinExistence type="inferred from homology"/>
<dbReference type="Gene3D" id="3.90.190.20">
    <property type="entry name" value="Mur ligase, C-terminal domain"/>
    <property type="match status" value="1"/>
</dbReference>
<dbReference type="Gene3D" id="3.40.1190.10">
    <property type="entry name" value="Mur-like, catalytic domain"/>
    <property type="match status" value="1"/>
</dbReference>
<name>A0ABV7KZS0_9PROT</name>
<dbReference type="PANTHER" id="PTHR23135:SF4">
    <property type="entry name" value="UDP-N-ACETYLMURAMOYL-L-ALANYL-D-GLUTAMATE--2,6-DIAMINOPIMELATE LIGASE MURE HOMOLOG, CHLOROPLASTIC"/>
    <property type="match status" value="1"/>
</dbReference>
<dbReference type="NCBIfam" id="NF001124">
    <property type="entry name" value="PRK00139.1-2"/>
    <property type="match status" value="1"/>
</dbReference>
<comment type="catalytic activity">
    <reaction evidence="7">
        <text>UDP-N-acetyl-alpha-D-muramoyl-L-alanyl-D-glutamate + meso-2,6-diaminopimelate + ATP = UDP-N-acetyl-alpha-D-muramoyl-L-alanyl-gamma-D-glutamyl-meso-2,6-diaminopimelate + ADP + phosphate + H(+)</text>
        <dbReference type="Rhea" id="RHEA:23676"/>
        <dbReference type="ChEBI" id="CHEBI:15378"/>
        <dbReference type="ChEBI" id="CHEBI:30616"/>
        <dbReference type="ChEBI" id="CHEBI:43474"/>
        <dbReference type="ChEBI" id="CHEBI:57791"/>
        <dbReference type="ChEBI" id="CHEBI:83900"/>
        <dbReference type="ChEBI" id="CHEBI:83905"/>
        <dbReference type="ChEBI" id="CHEBI:456216"/>
        <dbReference type="EC" id="6.3.2.13"/>
    </reaction>
</comment>
<dbReference type="InterPro" id="IPR000713">
    <property type="entry name" value="Mur_ligase_N"/>
</dbReference>
<feature type="binding site" evidence="7">
    <location>
        <begin position="119"/>
        <end position="125"/>
    </location>
    <ligand>
        <name>ATP</name>
        <dbReference type="ChEBI" id="CHEBI:30616"/>
    </ligand>
</feature>
<dbReference type="InterPro" id="IPR036615">
    <property type="entry name" value="Mur_ligase_C_dom_sf"/>
</dbReference>
<dbReference type="SUPFAM" id="SSF53244">
    <property type="entry name" value="MurD-like peptide ligases, peptide-binding domain"/>
    <property type="match status" value="1"/>
</dbReference>
<feature type="binding site" evidence="7">
    <location>
        <begin position="164"/>
        <end position="165"/>
    </location>
    <ligand>
        <name>UDP-N-acetyl-alpha-D-muramoyl-L-alanyl-D-glutamate</name>
        <dbReference type="ChEBI" id="CHEBI:83900"/>
    </ligand>
</feature>
<feature type="binding site" evidence="7">
    <location>
        <position position="471"/>
    </location>
    <ligand>
        <name>meso-2,6-diaminopimelate</name>
        <dbReference type="ChEBI" id="CHEBI:57791"/>
    </ligand>
</feature>
<feature type="domain" description="Mur ligase N-terminal catalytic" evidence="9">
    <location>
        <begin position="32"/>
        <end position="86"/>
    </location>
</feature>
<dbReference type="InterPro" id="IPR035911">
    <property type="entry name" value="MurE/MurF_N"/>
</dbReference>
<evidence type="ECO:0000256" key="1">
    <source>
        <dbReference type="ARBA" id="ARBA00005898"/>
    </source>
</evidence>
<feature type="binding site" evidence="7">
    <location>
        <position position="399"/>
    </location>
    <ligand>
        <name>meso-2,6-diaminopimelate</name>
        <dbReference type="ChEBI" id="CHEBI:57791"/>
    </ligand>
</feature>
<evidence type="ECO:0000256" key="4">
    <source>
        <dbReference type="ARBA" id="ARBA00022984"/>
    </source>
</evidence>
<keyword evidence="4 7" id="KW-0573">Peptidoglycan synthesis</keyword>